<keyword evidence="7" id="KW-0560">Oxidoreductase</keyword>
<evidence type="ECO:0000256" key="2">
    <source>
        <dbReference type="ARBA" id="ARBA00004613"/>
    </source>
</evidence>
<gene>
    <name evidence="18" type="ORF">EG327_000688</name>
</gene>
<comment type="subcellular location">
    <subcellularLocation>
        <location evidence="2">Secreted</location>
    </subcellularLocation>
</comment>
<keyword evidence="11" id="KW-0119">Carbohydrate metabolism</keyword>
<accession>A0A8H3VN41</accession>
<evidence type="ECO:0000256" key="8">
    <source>
        <dbReference type="ARBA" id="ARBA00023008"/>
    </source>
</evidence>
<feature type="domain" description="Auxiliary Activity family 9 catalytic" evidence="17">
    <location>
        <begin position="18"/>
        <end position="220"/>
    </location>
</feature>
<proteinExistence type="inferred from homology"/>
<keyword evidence="12" id="KW-0624">Polysaccharide degradation</keyword>
<feature type="chain" id="PRO_5034053425" description="lytic cellulose monooxygenase (C4-dehydrogenating)" evidence="16">
    <location>
        <begin position="18"/>
        <end position="231"/>
    </location>
</feature>
<dbReference type="InterPro" id="IPR005103">
    <property type="entry name" value="AA9_LPMO"/>
</dbReference>
<dbReference type="AlphaFoldDB" id="A0A8H3VN41"/>
<keyword evidence="4" id="KW-0479">Metal-binding</keyword>
<evidence type="ECO:0000256" key="16">
    <source>
        <dbReference type="SAM" id="SignalP"/>
    </source>
</evidence>
<evidence type="ECO:0000256" key="5">
    <source>
        <dbReference type="ARBA" id="ARBA00022729"/>
    </source>
</evidence>
<keyword evidence="5 16" id="KW-0732">Signal</keyword>
<evidence type="ECO:0000256" key="7">
    <source>
        <dbReference type="ARBA" id="ARBA00023002"/>
    </source>
</evidence>
<keyword evidence="19" id="KW-1185">Reference proteome</keyword>
<comment type="cofactor">
    <cofactor evidence="1">
        <name>Cu(2+)</name>
        <dbReference type="ChEBI" id="CHEBI:29036"/>
    </cofactor>
</comment>
<dbReference type="Gene3D" id="2.70.50.70">
    <property type="match status" value="1"/>
</dbReference>
<dbReference type="EMBL" id="WNWR01000114">
    <property type="protein sequence ID" value="KAE9990975.1"/>
    <property type="molecule type" value="Genomic_DNA"/>
</dbReference>
<dbReference type="GO" id="GO:0046872">
    <property type="term" value="F:metal ion binding"/>
    <property type="evidence" value="ECO:0007669"/>
    <property type="project" value="UniProtKB-KW"/>
</dbReference>
<dbReference type="OrthoDB" id="5271017at2759"/>
<evidence type="ECO:0000256" key="4">
    <source>
        <dbReference type="ARBA" id="ARBA00022723"/>
    </source>
</evidence>
<evidence type="ECO:0000256" key="12">
    <source>
        <dbReference type="ARBA" id="ARBA00023326"/>
    </source>
</evidence>
<evidence type="ECO:0000313" key="19">
    <source>
        <dbReference type="Proteomes" id="UP000490939"/>
    </source>
</evidence>
<keyword evidence="8" id="KW-0186">Copper</keyword>
<evidence type="ECO:0000256" key="1">
    <source>
        <dbReference type="ARBA" id="ARBA00001973"/>
    </source>
</evidence>
<dbReference type="Proteomes" id="UP000490939">
    <property type="component" value="Unassembled WGS sequence"/>
</dbReference>
<evidence type="ECO:0000256" key="13">
    <source>
        <dbReference type="ARBA" id="ARBA00044502"/>
    </source>
</evidence>
<evidence type="ECO:0000259" key="17">
    <source>
        <dbReference type="Pfam" id="PF03443"/>
    </source>
</evidence>
<dbReference type="GO" id="GO:0004497">
    <property type="term" value="F:monooxygenase activity"/>
    <property type="evidence" value="ECO:0007669"/>
    <property type="project" value="UniProtKB-KW"/>
</dbReference>
<reference evidence="18 19" key="1">
    <citation type="submission" date="2019-07" db="EMBL/GenBank/DDBJ databases">
        <title>Venturia inaequalis Genome Resource.</title>
        <authorList>
            <person name="Lichtner F.J."/>
        </authorList>
    </citation>
    <scope>NUCLEOTIDE SEQUENCE [LARGE SCALE GENOMIC DNA]</scope>
    <source>
        <strain evidence="18 19">DMI_063113</strain>
    </source>
</reference>
<dbReference type="GO" id="GO:0030245">
    <property type="term" value="P:cellulose catabolic process"/>
    <property type="evidence" value="ECO:0007669"/>
    <property type="project" value="UniProtKB-KW"/>
</dbReference>
<dbReference type="Pfam" id="PF03443">
    <property type="entry name" value="AA9"/>
    <property type="match status" value="1"/>
</dbReference>
<dbReference type="EC" id="1.14.99.56" evidence="15"/>
<dbReference type="GO" id="GO:0005576">
    <property type="term" value="C:extracellular region"/>
    <property type="evidence" value="ECO:0007669"/>
    <property type="project" value="UniProtKB-SubCell"/>
</dbReference>
<evidence type="ECO:0000256" key="14">
    <source>
        <dbReference type="ARBA" id="ARBA00045077"/>
    </source>
</evidence>
<feature type="signal peptide" evidence="16">
    <location>
        <begin position="1"/>
        <end position="17"/>
    </location>
</feature>
<evidence type="ECO:0000256" key="9">
    <source>
        <dbReference type="ARBA" id="ARBA00023033"/>
    </source>
</evidence>
<keyword evidence="6" id="KW-0136">Cellulose degradation</keyword>
<dbReference type="InterPro" id="IPR049892">
    <property type="entry name" value="AA9"/>
</dbReference>
<dbReference type="PANTHER" id="PTHR33353">
    <property type="entry name" value="PUTATIVE (AFU_ORTHOLOGUE AFUA_1G12560)-RELATED"/>
    <property type="match status" value="1"/>
</dbReference>
<dbReference type="PANTHER" id="PTHR33353:SF10">
    <property type="entry name" value="ENDO-BETA-1,4-GLUCANASE D"/>
    <property type="match status" value="1"/>
</dbReference>
<keyword evidence="9" id="KW-0503">Monooxygenase</keyword>
<evidence type="ECO:0000313" key="18">
    <source>
        <dbReference type="EMBL" id="KAE9990975.1"/>
    </source>
</evidence>
<keyword evidence="3" id="KW-0964">Secreted</keyword>
<evidence type="ECO:0000256" key="3">
    <source>
        <dbReference type="ARBA" id="ARBA00022525"/>
    </source>
</evidence>
<evidence type="ECO:0000256" key="15">
    <source>
        <dbReference type="ARBA" id="ARBA00047174"/>
    </source>
</evidence>
<dbReference type="CDD" id="cd21175">
    <property type="entry name" value="LPMO_AA9"/>
    <property type="match status" value="1"/>
</dbReference>
<evidence type="ECO:0000256" key="6">
    <source>
        <dbReference type="ARBA" id="ARBA00023001"/>
    </source>
</evidence>
<comment type="caution">
    <text evidence="18">The sequence shown here is derived from an EMBL/GenBank/DDBJ whole genome shotgun (WGS) entry which is preliminary data.</text>
</comment>
<evidence type="ECO:0000256" key="11">
    <source>
        <dbReference type="ARBA" id="ARBA00023277"/>
    </source>
</evidence>
<protein>
    <recommendedName>
        <fullName evidence="15">lytic cellulose monooxygenase (C4-dehydrogenating)</fullName>
        <ecNumber evidence="15">1.14.99.56</ecNumber>
    </recommendedName>
</protein>
<organism evidence="18 19">
    <name type="scientific">Venturia inaequalis</name>
    <name type="common">Apple scab fungus</name>
    <dbReference type="NCBI Taxonomy" id="5025"/>
    <lineage>
        <taxon>Eukaryota</taxon>
        <taxon>Fungi</taxon>
        <taxon>Dikarya</taxon>
        <taxon>Ascomycota</taxon>
        <taxon>Pezizomycotina</taxon>
        <taxon>Dothideomycetes</taxon>
        <taxon>Pleosporomycetidae</taxon>
        <taxon>Venturiales</taxon>
        <taxon>Venturiaceae</taxon>
        <taxon>Venturia</taxon>
    </lineage>
</organism>
<name>A0A8H3VN41_VENIN</name>
<keyword evidence="10" id="KW-1015">Disulfide bond</keyword>
<comment type="similarity">
    <text evidence="13">Belongs to the polysaccharide monooxygenase AA9 family.</text>
</comment>
<sequence>MKLPLLILVSATGLASAHYTFTNLVVNGVKSGYYQYVRINNNHWSHSSVQDVNSIDMRCGGEMIFPTNASTKAVNAGNTVGFKVEGGLGHPGPLQFYMAQAPAGQNLSSWNGTGNVWFKIAGDSPKANASGLTWPQQLATEVSVKIPASLPTGNFLLRAEHIALHGASQIGGAQIYIQCAQLAVSGTGKGVPSPKVSFPGAYKATDPGILMQLYYPIPKTYTMPGPAIWQG</sequence>
<comment type="catalytic activity">
    <reaction evidence="14">
        <text>[(1-&gt;4)-beta-D-glucosyl]n+m + reduced acceptor + O2 = 4-dehydro-beta-D-glucosyl-[(1-&gt;4)-beta-D-glucosyl]n-1 + [(1-&gt;4)-beta-D-glucosyl]m + acceptor + H2O.</text>
        <dbReference type="EC" id="1.14.99.56"/>
    </reaction>
</comment>
<evidence type="ECO:0000256" key="10">
    <source>
        <dbReference type="ARBA" id="ARBA00023157"/>
    </source>
</evidence>